<feature type="region of interest" description="Disordered" evidence="1">
    <location>
        <begin position="1"/>
        <end position="23"/>
    </location>
</feature>
<sequence>MLSPSQPDPARTPSYTQNGFTLPGVSDGQPLVKGWAGKVGENHVEFTWTPTSKDVKFIAYCKQDADAAAWVRVNGHDVSHNFCQDDGHPNNYSLPAVTALWADAPIGKPAKVTVDLFTTDGRPLADAKQQLGVGIYTDKSGGTGGKPSGPAKPDDYASNGLRFRQQVGYQTRLGAVIGNRGQKEVATSVVPKSRSVVVQVVSTQDDYVVPWAALRTEYRVQVRFGDGTVVNCDSAYGDELQRDLSSQLQLTAPPGRPVAVTARLVDKDGHEVPMSAKARIGVAVYDAGPQITQNGIDFDRVREADGTRYRFVRSVVVPATAGKVSLTSPVGTPFLWTFGSVDVGPTVWTRWDGLTAHQDGPRSGGFRWTTEEAQTEPKTVDFYVNAGKPTGGKLAIGLYEPVP</sequence>
<gene>
    <name evidence="2" type="ORF">GCM10009742_62130</name>
</gene>
<keyword evidence="3" id="KW-1185">Reference proteome</keyword>
<evidence type="ECO:0000313" key="3">
    <source>
        <dbReference type="Proteomes" id="UP001500190"/>
    </source>
</evidence>
<evidence type="ECO:0000313" key="2">
    <source>
        <dbReference type="EMBL" id="GAA1604882.1"/>
    </source>
</evidence>
<dbReference type="EMBL" id="BAAAND010000009">
    <property type="protein sequence ID" value="GAA1604882.1"/>
    <property type="molecule type" value="Genomic_DNA"/>
</dbReference>
<reference evidence="3" key="1">
    <citation type="journal article" date="2019" name="Int. J. Syst. Evol. Microbiol.">
        <title>The Global Catalogue of Microorganisms (GCM) 10K type strain sequencing project: providing services to taxonomists for standard genome sequencing and annotation.</title>
        <authorList>
            <consortium name="The Broad Institute Genomics Platform"/>
            <consortium name="The Broad Institute Genome Sequencing Center for Infectious Disease"/>
            <person name="Wu L."/>
            <person name="Ma J."/>
        </authorList>
    </citation>
    <scope>NUCLEOTIDE SEQUENCE [LARGE SCALE GENOMIC DNA]</scope>
    <source>
        <strain evidence="3">JCM 14304</strain>
    </source>
</reference>
<comment type="caution">
    <text evidence="2">The sequence shown here is derived from an EMBL/GenBank/DDBJ whole genome shotgun (WGS) entry which is preliminary data.</text>
</comment>
<name>A0ABP4Q9L7_9ACTN</name>
<organism evidence="2 3">
    <name type="scientific">Kribbella karoonensis</name>
    <dbReference type="NCBI Taxonomy" id="324851"/>
    <lineage>
        <taxon>Bacteria</taxon>
        <taxon>Bacillati</taxon>
        <taxon>Actinomycetota</taxon>
        <taxon>Actinomycetes</taxon>
        <taxon>Propionibacteriales</taxon>
        <taxon>Kribbellaceae</taxon>
        <taxon>Kribbella</taxon>
    </lineage>
</organism>
<dbReference type="Proteomes" id="UP001500190">
    <property type="component" value="Unassembled WGS sequence"/>
</dbReference>
<evidence type="ECO:0000256" key="1">
    <source>
        <dbReference type="SAM" id="MobiDB-lite"/>
    </source>
</evidence>
<protein>
    <submittedName>
        <fullName evidence="2">Uncharacterized protein</fullName>
    </submittedName>
</protein>
<accession>A0ABP4Q9L7</accession>
<proteinExistence type="predicted"/>